<evidence type="ECO:0000256" key="1">
    <source>
        <dbReference type="SAM" id="MobiDB-lite"/>
    </source>
</evidence>
<reference evidence="2 3" key="1">
    <citation type="journal article" date="2012" name="J. Bacteriol.">
        <title>Complete genome sequence of a thermophilic methanogen, Methanocella conradii HZ254, isolated from Chinese rice field soil.</title>
        <authorList>
            <person name="Lu Z."/>
            <person name="Lu Y."/>
        </authorList>
    </citation>
    <scope>NUCLEOTIDE SEQUENCE [LARGE SCALE GENOMIC DNA]</scope>
    <source>
        <strain evidence="3">DSM 24694 / JCM 17849 / CGMCC 1.5162 / HZ254</strain>
    </source>
</reference>
<proteinExistence type="predicted"/>
<dbReference type="HOGENOM" id="CLU_2177872_0_0_2"/>
<dbReference type="STRING" id="1041930.Mtc_0892"/>
<dbReference type="EMBL" id="CP003243">
    <property type="protein sequence ID" value="AFC99652.1"/>
    <property type="molecule type" value="Genomic_DNA"/>
</dbReference>
<accession>H8I495</accession>
<name>H8I495_METCZ</name>
<evidence type="ECO:0000313" key="3">
    <source>
        <dbReference type="Proteomes" id="UP000005233"/>
    </source>
</evidence>
<dbReference type="KEGG" id="mez:Mtc_0892"/>
<dbReference type="Proteomes" id="UP000005233">
    <property type="component" value="Chromosome"/>
</dbReference>
<dbReference type="AlphaFoldDB" id="H8I495"/>
<protein>
    <submittedName>
        <fullName evidence="2">Uncharacterized protein</fullName>
    </submittedName>
</protein>
<dbReference type="eggNOG" id="arCOG12561">
    <property type="taxonomic scope" value="Archaea"/>
</dbReference>
<gene>
    <name evidence="2" type="ordered locus">Mtc_0892</name>
</gene>
<evidence type="ECO:0000313" key="2">
    <source>
        <dbReference type="EMBL" id="AFC99652.1"/>
    </source>
</evidence>
<feature type="region of interest" description="Disordered" evidence="1">
    <location>
        <begin position="70"/>
        <end position="89"/>
    </location>
</feature>
<sequence>MAVYLSNRIIFYEMLEPGLSDKIKSVFKEGEAIFHAERMMAVIHGYTINAFKAGDALVICRLEGRFTPALQPDEEEPSYTTGHQKQRLIEREEARKEAENILKLLMKNP</sequence>
<keyword evidence="3" id="KW-1185">Reference proteome</keyword>
<organism evidence="2 3">
    <name type="scientific">Methanocella conradii (strain DSM 24694 / JCM 17849 / CGMCC 1.5162 / HZ254)</name>
    <dbReference type="NCBI Taxonomy" id="1041930"/>
    <lineage>
        <taxon>Archaea</taxon>
        <taxon>Methanobacteriati</taxon>
        <taxon>Methanobacteriota</taxon>
        <taxon>Stenosarchaea group</taxon>
        <taxon>Methanomicrobia</taxon>
        <taxon>Methanocellales</taxon>
        <taxon>Methanocellaceae</taxon>
        <taxon>Methanocella</taxon>
    </lineage>
</organism>